<reference evidence="1 2" key="2">
    <citation type="journal article" date="2017" name="Nature">
        <title>The Apostasia genome and the evolution of orchids.</title>
        <authorList>
            <person name="Zhang G.Q."/>
            <person name="Liu K.W."/>
            <person name="Li Z."/>
            <person name="Lohaus R."/>
            <person name="Hsiao Y.Y."/>
            <person name="Niu S.C."/>
            <person name="Wang J.Y."/>
            <person name="Lin Y.C."/>
            <person name="Xu Q."/>
            <person name="Chen L.J."/>
            <person name="Yoshida K."/>
            <person name="Fujiwara S."/>
            <person name="Wang Z.W."/>
            <person name="Zhang Y.Q."/>
            <person name="Mitsuda N."/>
            <person name="Wang M."/>
            <person name="Liu G.H."/>
            <person name="Pecoraro L."/>
            <person name="Huang H.X."/>
            <person name="Xiao X.J."/>
            <person name="Lin M."/>
            <person name="Wu X.Y."/>
            <person name="Wu W.L."/>
            <person name="Chen Y.Y."/>
            <person name="Chang S.B."/>
            <person name="Sakamoto S."/>
            <person name="Ohme-Takagi M."/>
            <person name="Yagi M."/>
            <person name="Zeng S.J."/>
            <person name="Shen C.Y."/>
            <person name="Yeh C.M."/>
            <person name="Luo Y.B."/>
            <person name="Tsai W.C."/>
            <person name="Van de Peer Y."/>
            <person name="Liu Z.J."/>
        </authorList>
    </citation>
    <scope>NUCLEOTIDE SEQUENCE [LARGE SCALE GENOMIC DNA]</scope>
    <source>
        <tissue evidence="1">The whole plant</tissue>
    </source>
</reference>
<reference evidence="1 2" key="1">
    <citation type="journal article" date="2016" name="Sci. Rep.">
        <title>The Dendrobium catenatum Lindl. genome sequence provides insights into polysaccharide synthase, floral development and adaptive evolution.</title>
        <authorList>
            <person name="Zhang G.Q."/>
            <person name="Xu Q."/>
            <person name="Bian C."/>
            <person name="Tsai W.C."/>
            <person name="Yeh C.M."/>
            <person name="Liu K.W."/>
            <person name="Yoshida K."/>
            <person name="Zhang L.S."/>
            <person name="Chang S.B."/>
            <person name="Chen F."/>
            <person name="Shi Y."/>
            <person name="Su Y.Y."/>
            <person name="Zhang Y.Q."/>
            <person name="Chen L.J."/>
            <person name="Yin Y."/>
            <person name="Lin M."/>
            <person name="Huang H."/>
            <person name="Deng H."/>
            <person name="Wang Z.W."/>
            <person name="Zhu S.L."/>
            <person name="Zhao X."/>
            <person name="Deng C."/>
            <person name="Niu S.C."/>
            <person name="Huang J."/>
            <person name="Wang M."/>
            <person name="Liu G.H."/>
            <person name="Yang H.J."/>
            <person name="Xiao X.J."/>
            <person name="Hsiao Y.Y."/>
            <person name="Wu W.L."/>
            <person name="Chen Y.Y."/>
            <person name="Mitsuda N."/>
            <person name="Ohme-Takagi M."/>
            <person name="Luo Y.B."/>
            <person name="Van de Peer Y."/>
            <person name="Liu Z.J."/>
        </authorList>
    </citation>
    <scope>NUCLEOTIDE SEQUENCE [LARGE SCALE GENOMIC DNA]</scope>
    <source>
        <tissue evidence="1">The whole plant</tissue>
    </source>
</reference>
<accession>A0A2I0W3S4</accession>
<keyword evidence="2" id="KW-1185">Reference proteome</keyword>
<gene>
    <name evidence="1" type="ORF">MA16_Dca007051</name>
</gene>
<proteinExistence type="predicted"/>
<dbReference type="AlphaFoldDB" id="A0A2I0W3S4"/>
<evidence type="ECO:0000313" key="2">
    <source>
        <dbReference type="Proteomes" id="UP000233837"/>
    </source>
</evidence>
<name>A0A2I0W3S4_9ASPA</name>
<protein>
    <submittedName>
        <fullName evidence="1">Uncharacterized protein</fullName>
    </submittedName>
</protein>
<evidence type="ECO:0000313" key="1">
    <source>
        <dbReference type="EMBL" id="PKU70300.1"/>
    </source>
</evidence>
<dbReference type="Proteomes" id="UP000233837">
    <property type="component" value="Unassembled WGS sequence"/>
</dbReference>
<sequence length="247" mass="26303">MVTDAPVFAEAVGVKFNVVNNAGVLSEPMITELNASSLLREGAEVDRVDVIDGLNTVVLPLNLDTAKLVDSDSVDVVPNVLIDSGSVLVDNRSINGGGFFPEAVGGVLSPNATPFVPKVATADLPIITSVEFNTLAEGAVVNSEIVLDSELGVAMPFLPNDSEKGVPALDRIVDVPVNLINSQAMAICLGDCSGLEVRNQTNRLVVDSISESSDDDVYSDTDNDFSVVSAKIEQNRGKWWGRRRRRH</sequence>
<organism evidence="1 2">
    <name type="scientific">Dendrobium catenatum</name>
    <dbReference type="NCBI Taxonomy" id="906689"/>
    <lineage>
        <taxon>Eukaryota</taxon>
        <taxon>Viridiplantae</taxon>
        <taxon>Streptophyta</taxon>
        <taxon>Embryophyta</taxon>
        <taxon>Tracheophyta</taxon>
        <taxon>Spermatophyta</taxon>
        <taxon>Magnoliopsida</taxon>
        <taxon>Liliopsida</taxon>
        <taxon>Asparagales</taxon>
        <taxon>Orchidaceae</taxon>
        <taxon>Epidendroideae</taxon>
        <taxon>Malaxideae</taxon>
        <taxon>Dendrobiinae</taxon>
        <taxon>Dendrobium</taxon>
    </lineage>
</organism>
<dbReference type="EMBL" id="KZ502938">
    <property type="protein sequence ID" value="PKU70300.1"/>
    <property type="molecule type" value="Genomic_DNA"/>
</dbReference>